<gene>
    <name evidence="3" type="ORF">HDA39_004218</name>
</gene>
<evidence type="ECO:0000256" key="2">
    <source>
        <dbReference type="SAM" id="Phobius"/>
    </source>
</evidence>
<keyword evidence="2" id="KW-0472">Membrane</keyword>
<keyword evidence="2" id="KW-1133">Transmembrane helix</keyword>
<feature type="compositionally biased region" description="Low complexity" evidence="1">
    <location>
        <begin position="73"/>
        <end position="94"/>
    </location>
</feature>
<accession>A0A7W9J8B8</accession>
<keyword evidence="4" id="KW-1185">Reference proteome</keyword>
<keyword evidence="2" id="KW-0812">Transmembrane</keyword>
<dbReference type="Proteomes" id="UP000549971">
    <property type="component" value="Unassembled WGS sequence"/>
</dbReference>
<evidence type="ECO:0000256" key="1">
    <source>
        <dbReference type="SAM" id="MobiDB-lite"/>
    </source>
</evidence>
<protein>
    <submittedName>
        <fullName evidence="3">Uncharacterized protein</fullName>
    </submittedName>
</protein>
<dbReference type="EMBL" id="JACHMY010000001">
    <property type="protein sequence ID" value="MBB5837484.1"/>
    <property type="molecule type" value="Genomic_DNA"/>
</dbReference>
<evidence type="ECO:0000313" key="4">
    <source>
        <dbReference type="Proteomes" id="UP000549971"/>
    </source>
</evidence>
<dbReference type="RefSeq" id="WP_184797540.1">
    <property type="nucleotide sequence ID" value="NZ_JACHMY010000001.1"/>
</dbReference>
<feature type="transmembrane region" description="Helical" evidence="2">
    <location>
        <begin position="40"/>
        <end position="59"/>
    </location>
</feature>
<organism evidence="3 4">
    <name type="scientific">Kribbella italica</name>
    <dbReference type="NCBI Taxonomy" id="1540520"/>
    <lineage>
        <taxon>Bacteria</taxon>
        <taxon>Bacillati</taxon>
        <taxon>Actinomycetota</taxon>
        <taxon>Actinomycetes</taxon>
        <taxon>Propionibacteriales</taxon>
        <taxon>Kribbellaceae</taxon>
        <taxon>Kribbella</taxon>
    </lineage>
</organism>
<feature type="region of interest" description="Disordered" evidence="1">
    <location>
        <begin position="64"/>
        <end position="136"/>
    </location>
</feature>
<proteinExistence type="predicted"/>
<reference evidence="3 4" key="1">
    <citation type="submission" date="2020-08" db="EMBL/GenBank/DDBJ databases">
        <title>Sequencing the genomes of 1000 actinobacteria strains.</title>
        <authorList>
            <person name="Klenk H.-P."/>
        </authorList>
    </citation>
    <scope>NUCLEOTIDE SEQUENCE [LARGE SCALE GENOMIC DNA]</scope>
    <source>
        <strain evidence="3 4">DSM 28967</strain>
    </source>
</reference>
<sequence length="274" mass="28746">MTDELKAKFQALVKDAPEPTGLPSDAVYARIKTVRRRRTTGLVAGLATAAVATIALAAGNLTGVDSAPPVTETPNGPTPTAVATTTPTSTPTGPKSSIAVTARTIEPNNEETGKTDGPDSPPPNKPSSPKTEEPEVPAPVKLNLALSNVTVNGLKASVQFRWTGSLLTPMMRSEGRPIDAGSGLAENSFNFDYDYGDNHWNPEEGPTGKNGFGLTCDGASKRVSGSWSGRTQTHTYEKPGTYTFSYLITYCGPNGEVEIKKTVKITVKGPTASP</sequence>
<comment type="caution">
    <text evidence="3">The sequence shown here is derived from an EMBL/GenBank/DDBJ whole genome shotgun (WGS) entry which is preliminary data.</text>
</comment>
<evidence type="ECO:0000313" key="3">
    <source>
        <dbReference type="EMBL" id="MBB5837484.1"/>
    </source>
</evidence>
<name>A0A7W9J8B8_9ACTN</name>
<dbReference type="AlphaFoldDB" id="A0A7W9J8B8"/>